<reference evidence="3" key="1">
    <citation type="journal article" date="2019" name="Int. J. Syst. Evol. Microbiol.">
        <title>The Global Catalogue of Microorganisms (GCM) 10K type strain sequencing project: providing services to taxonomists for standard genome sequencing and annotation.</title>
        <authorList>
            <consortium name="The Broad Institute Genomics Platform"/>
            <consortium name="The Broad Institute Genome Sequencing Center for Infectious Disease"/>
            <person name="Wu L."/>
            <person name="Ma J."/>
        </authorList>
    </citation>
    <scope>NUCLEOTIDE SEQUENCE [LARGE SCALE GENOMIC DNA]</scope>
    <source>
        <strain evidence="3">CGMCC 1.8860</strain>
    </source>
</reference>
<keyword evidence="1" id="KW-0472">Membrane</keyword>
<evidence type="ECO:0000313" key="3">
    <source>
        <dbReference type="Proteomes" id="UP000621859"/>
    </source>
</evidence>
<keyword evidence="1" id="KW-0812">Transmembrane</keyword>
<dbReference type="EMBL" id="BMLY01000009">
    <property type="protein sequence ID" value="GGP28015.1"/>
    <property type="molecule type" value="Genomic_DNA"/>
</dbReference>
<feature type="transmembrane region" description="Helical" evidence="1">
    <location>
        <begin position="52"/>
        <end position="72"/>
    </location>
</feature>
<organism evidence="2 3">
    <name type="scientific">Silvimonas amylolytica</name>
    <dbReference type="NCBI Taxonomy" id="449663"/>
    <lineage>
        <taxon>Bacteria</taxon>
        <taxon>Pseudomonadati</taxon>
        <taxon>Pseudomonadota</taxon>
        <taxon>Betaproteobacteria</taxon>
        <taxon>Neisseriales</taxon>
        <taxon>Chitinibacteraceae</taxon>
        <taxon>Silvimonas</taxon>
    </lineage>
</organism>
<feature type="transmembrane region" description="Helical" evidence="1">
    <location>
        <begin position="12"/>
        <end position="31"/>
    </location>
</feature>
<evidence type="ECO:0000313" key="2">
    <source>
        <dbReference type="EMBL" id="GGP28015.1"/>
    </source>
</evidence>
<sequence length="73" mass="8057">MGQTLGSQAFGVWYDIIGWFIGAAFFFYYAVAVKNMPPARKEKLPNFLHKPGVCVALGLFLAALGAGKWLGWF</sequence>
<comment type="caution">
    <text evidence="2">The sequence shown here is derived from an EMBL/GenBank/DDBJ whole genome shotgun (WGS) entry which is preliminary data.</text>
</comment>
<proteinExistence type="predicted"/>
<dbReference type="RefSeq" id="WP_188697986.1">
    <property type="nucleotide sequence ID" value="NZ_BMLY01000009.1"/>
</dbReference>
<keyword evidence="1" id="KW-1133">Transmembrane helix</keyword>
<keyword evidence="3" id="KW-1185">Reference proteome</keyword>
<name>A0ABQ2PRD2_9NEIS</name>
<gene>
    <name evidence="2" type="ORF">GCM10010971_38340</name>
</gene>
<protein>
    <submittedName>
        <fullName evidence="2">Uncharacterized protein</fullName>
    </submittedName>
</protein>
<dbReference type="Proteomes" id="UP000621859">
    <property type="component" value="Unassembled WGS sequence"/>
</dbReference>
<evidence type="ECO:0000256" key="1">
    <source>
        <dbReference type="SAM" id="Phobius"/>
    </source>
</evidence>
<accession>A0ABQ2PRD2</accession>